<evidence type="ECO:0000256" key="1">
    <source>
        <dbReference type="ARBA" id="ARBA00004713"/>
    </source>
</evidence>
<comment type="pathway">
    <text evidence="1 9">Bacterial outer membrane biogenesis; LPS core biosynthesis.</text>
</comment>
<comment type="catalytic activity">
    <reaction evidence="6 9">
        <text>lipid IVA (E. coli) + CMP-3-deoxy-beta-D-manno-octulosonate = alpha-Kdo-(2-&gt;6)-lipid IVA (E. coli) + CMP + H(+)</text>
        <dbReference type="Rhea" id="RHEA:28066"/>
        <dbReference type="ChEBI" id="CHEBI:15378"/>
        <dbReference type="ChEBI" id="CHEBI:58603"/>
        <dbReference type="ChEBI" id="CHEBI:60364"/>
        <dbReference type="ChEBI" id="CHEBI:60377"/>
        <dbReference type="ChEBI" id="CHEBI:85987"/>
        <dbReference type="EC" id="2.4.99.12"/>
    </reaction>
</comment>
<comment type="function">
    <text evidence="9">Involved in lipopolysaccharide (LPS) biosynthesis. Catalyzes the transfer of 3-deoxy-D-manno-octulosonate (Kdo) residue(s) from CMP-Kdo to lipid IV(A), the tetraacyldisaccharide-1,4'-bisphosphate precursor of lipid A.</text>
</comment>
<dbReference type="Proteomes" id="UP000316688">
    <property type="component" value="Unassembled WGS sequence"/>
</dbReference>
<evidence type="ECO:0000256" key="5">
    <source>
        <dbReference type="ARBA" id="ARBA00031445"/>
    </source>
</evidence>
<dbReference type="PANTHER" id="PTHR42755:SF1">
    <property type="entry name" value="3-DEOXY-D-MANNO-OCTULOSONIC ACID TRANSFERASE, MITOCHONDRIAL-RELATED"/>
    <property type="match status" value="1"/>
</dbReference>
<evidence type="ECO:0000256" key="3">
    <source>
        <dbReference type="ARBA" id="ARBA00019077"/>
    </source>
</evidence>
<dbReference type="EMBL" id="VMKP01000001">
    <property type="protein sequence ID" value="TVO66422.1"/>
    <property type="molecule type" value="Genomic_DNA"/>
</dbReference>
<comment type="caution">
    <text evidence="11">The sequence shown here is derived from an EMBL/GenBank/DDBJ whole genome shotgun (WGS) entry which is preliminary data.</text>
</comment>
<evidence type="ECO:0000256" key="4">
    <source>
        <dbReference type="ARBA" id="ARBA00022679"/>
    </source>
</evidence>
<dbReference type="GO" id="GO:0005886">
    <property type="term" value="C:plasma membrane"/>
    <property type="evidence" value="ECO:0007669"/>
    <property type="project" value="UniProtKB-SubCell"/>
</dbReference>
<keyword evidence="9" id="KW-0472">Membrane</keyword>
<evidence type="ECO:0000313" key="12">
    <source>
        <dbReference type="Proteomes" id="UP000316688"/>
    </source>
</evidence>
<feature type="active site" description="Proton acceptor" evidence="7">
    <location>
        <position position="61"/>
    </location>
</feature>
<dbReference type="AlphaFoldDB" id="A0A557RMQ7"/>
<evidence type="ECO:0000259" key="10">
    <source>
        <dbReference type="Pfam" id="PF04413"/>
    </source>
</evidence>
<proteinExistence type="inferred from homology"/>
<dbReference type="GO" id="GO:0043842">
    <property type="term" value="F:Kdo transferase activity"/>
    <property type="evidence" value="ECO:0007669"/>
    <property type="project" value="UniProtKB-EC"/>
</dbReference>
<keyword evidence="9" id="KW-0448">Lipopolysaccharide biosynthesis</keyword>
<dbReference type="PANTHER" id="PTHR42755">
    <property type="entry name" value="3-DEOXY-MANNO-OCTULOSONATE CYTIDYLYLTRANSFERASE"/>
    <property type="match status" value="1"/>
</dbReference>
<organism evidence="11 12">
    <name type="scientific">Spiribacter aquaticus</name>
    <dbReference type="NCBI Taxonomy" id="1935996"/>
    <lineage>
        <taxon>Bacteria</taxon>
        <taxon>Pseudomonadati</taxon>
        <taxon>Pseudomonadota</taxon>
        <taxon>Gammaproteobacteria</taxon>
        <taxon>Chromatiales</taxon>
        <taxon>Ectothiorhodospiraceae</taxon>
        <taxon>Spiribacter</taxon>
    </lineage>
</organism>
<keyword evidence="4 9" id="KW-0808">Transferase</keyword>
<dbReference type="Pfam" id="PF04413">
    <property type="entry name" value="Glycos_transf_N"/>
    <property type="match status" value="1"/>
</dbReference>
<dbReference type="InterPro" id="IPR007507">
    <property type="entry name" value="Glycos_transf_N"/>
</dbReference>
<dbReference type="EC" id="2.4.99.12" evidence="2 9"/>
<evidence type="ECO:0000256" key="2">
    <source>
        <dbReference type="ARBA" id="ARBA00012621"/>
    </source>
</evidence>
<dbReference type="SUPFAM" id="SSF53756">
    <property type="entry name" value="UDP-Glycosyltransferase/glycogen phosphorylase"/>
    <property type="match status" value="1"/>
</dbReference>
<keyword evidence="9" id="KW-1003">Cell membrane</keyword>
<feature type="site" description="Transition state stabilizer" evidence="8">
    <location>
        <position position="216"/>
    </location>
</feature>
<dbReference type="UniPathway" id="UPA00958"/>
<reference evidence="11 12" key="1">
    <citation type="submission" date="2019-07" db="EMBL/GenBank/DDBJ databases">
        <title>Reclasification of Spiribacter aquaticus.</title>
        <authorList>
            <person name="Leon M.J."/>
            <person name="Sanchez-Porro C."/>
            <person name="Ventosa A."/>
        </authorList>
    </citation>
    <scope>NUCLEOTIDE SEQUENCE [LARGE SCALE GENOMIC DNA]</scope>
    <source>
        <strain evidence="11 12">SP30</strain>
    </source>
</reference>
<sequence>MNLAAYRLISRALSPAYRVYLWRLGRKNTAFKNGREQRWGRFGSHPPKAGAIWVHAASVGEVRAAQSLIDRLVSDGRSLYITTNTPTGLETLARRYRGTVEYGYAPVDVPGAVERFVDTLSPAAAVFIELEIWPNRLDTLARRSVPVALINARLSAASLKRYQRLGALIKQSLRGLTCLCAQTEEDAQRFSELVGRDGPDNVPVPKRHIHITGNLKFDQPVDARQAEAGTRLRAFIGGERPVWVAASIRQGESELIRQAHQMVLEAFPDALLIAVPRHPERFQWPADGAGGSEEVWDRHVVSASDLNDSIALDRSTRVLLGDTMGEMPRYLSAGDLAFVGGSLVPVGGHNPLEPAALGKPILMGPFVTNCQQIDSLLGRCAGRIRVETAADLAQSVMVLLRDRHFLEQTGRNARTLIEAHRGASERTLDILERCVLPPLRTPRADH</sequence>
<comment type="subcellular location">
    <subcellularLocation>
        <location evidence="9">Cell membrane</location>
    </subcellularLocation>
</comment>
<name>A0A557RMQ7_9GAMM</name>
<dbReference type="Gene3D" id="3.40.50.11720">
    <property type="entry name" value="3-Deoxy-D-manno-octulosonic-acid transferase, N-terminal domain"/>
    <property type="match status" value="1"/>
</dbReference>
<accession>A0A557RMQ7</accession>
<gene>
    <name evidence="11" type="ORF">FPL11_01675</name>
</gene>
<dbReference type="GO" id="GO:0009244">
    <property type="term" value="P:lipopolysaccharide core region biosynthetic process"/>
    <property type="evidence" value="ECO:0007669"/>
    <property type="project" value="UniProtKB-UniRule"/>
</dbReference>
<dbReference type="InterPro" id="IPR038107">
    <property type="entry name" value="Glycos_transf_N_sf"/>
</dbReference>
<dbReference type="InterPro" id="IPR039901">
    <property type="entry name" value="Kdotransferase"/>
</dbReference>
<evidence type="ECO:0000256" key="6">
    <source>
        <dbReference type="ARBA" id="ARBA00049183"/>
    </source>
</evidence>
<comment type="similarity">
    <text evidence="9">Belongs to the glycosyltransferase group 1 family.</text>
</comment>
<keyword evidence="12" id="KW-1185">Reference proteome</keyword>
<dbReference type="RefSeq" id="WP_144346961.1">
    <property type="nucleotide sequence ID" value="NZ_VMKP01000001.1"/>
</dbReference>
<evidence type="ECO:0000256" key="9">
    <source>
        <dbReference type="RuleBase" id="RU365103"/>
    </source>
</evidence>
<dbReference type="GO" id="GO:0009245">
    <property type="term" value="P:lipid A biosynthetic process"/>
    <property type="evidence" value="ECO:0007669"/>
    <property type="project" value="TreeGrafter"/>
</dbReference>
<evidence type="ECO:0000313" key="11">
    <source>
        <dbReference type="EMBL" id="TVO66422.1"/>
    </source>
</evidence>
<dbReference type="Gene3D" id="3.40.50.2000">
    <property type="entry name" value="Glycogen Phosphorylase B"/>
    <property type="match status" value="1"/>
</dbReference>
<evidence type="ECO:0000256" key="7">
    <source>
        <dbReference type="PIRSR" id="PIRSR639901-1"/>
    </source>
</evidence>
<feature type="site" description="Transition state stabilizer" evidence="8">
    <location>
        <position position="129"/>
    </location>
</feature>
<protein>
    <recommendedName>
        <fullName evidence="3 9">3-deoxy-D-manno-octulosonic acid transferase</fullName>
        <shortName evidence="9">Kdo transferase</shortName>
        <ecNumber evidence="2 9">2.4.99.12</ecNumber>
    </recommendedName>
    <alternativeName>
        <fullName evidence="5 9">Lipid IV(A) 3-deoxy-D-manno-octulosonic acid transferase</fullName>
    </alternativeName>
</protein>
<feature type="domain" description="3-deoxy-D-manno-octulosonic-acid transferase N-terminal" evidence="10">
    <location>
        <begin position="37"/>
        <end position="219"/>
    </location>
</feature>
<evidence type="ECO:0000256" key="8">
    <source>
        <dbReference type="PIRSR" id="PIRSR639901-2"/>
    </source>
</evidence>